<dbReference type="PANTHER" id="PTHR42770:SF7">
    <property type="entry name" value="MEMBRANE PROTEIN"/>
    <property type="match status" value="1"/>
</dbReference>
<organism evidence="7">
    <name type="scientific">marine metagenome</name>
    <dbReference type="NCBI Taxonomy" id="408172"/>
    <lineage>
        <taxon>unclassified sequences</taxon>
        <taxon>metagenomes</taxon>
        <taxon>ecological metagenomes</taxon>
    </lineage>
</organism>
<evidence type="ECO:0008006" key="8">
    <source>
        <dbReference type="Google" id="ProtNLM"/>
    </source>
</evidence>
<feature type="transmembrane region" description="Helical" evidence="6">
    <location>
        <begin position="374"/>
        <end position="396"/>
    </location>
</feature>
<feature type="transmembrane region" description="Helical" evidence="6">
    <location>
        <begin position="340"/>
        <end position="362"/>
    </location>
</feature>
<protein>
    <recommendedName>
        <fullName evidence="8">UspA domain-containing protein</fullName>
    </recommendedName>
</protein>
<dbReference type="GO" id="GO:0005886">
    <property type="term" value="C:plasma membrane"/>
    <property type="evidence" value="ECO:0007669"/>
    <property type="project" value="UniProtKB-SubCell"/>
</dbReference>
<evidence type="ECO:0000313" key="7">
    <source>
        <dbReference type="EMBL" id="SUZ79760.1"/>
    </source>
</evidence>
<dbReference type="InterPro" id="IPR002293">
    <property type="entry name" value="AA/rel_permease1"/>
</dbReference>
<dbReference type="Gene3D" id="3.40.50.12370">
    <property type="match status" value="1"/>
</dbReference>
<gene>
    <name evidence="7" type="ORF">METZ01_LOCUS32614</name>
</gene>
<feature type="transmembrane region" description="Helical" evidence="6">
    <location>
        <begin position="402"/>
        <end position="419"/>
    </location>
</feature>
<feature type="transmembrane region" description="Helical" evidence="6">
    <location>
        <begin position="314"/>
        <end position="334"/>
    </location>
</feature>
<keyword evidence="2" id="KW-1003">Cell membrane</keyword>
<dbReference type="GO" id="GO:0022857">
    <property type="term" value="F:transmembrane transporter activity"/>
    <property type="evidence" value="ECO:0007669"/>
    <property type="project" value="InterPro"/>
</dbReference>
<evidence type="ECO:0000256" key="2">
    <source>
        <dbReference type="ARBA" id="ARBA00022475"/>
    </source>
</evidence>
<feature type="transmembrane region" description="Helical" evidence="6">
    <location>
        <begin position="121"/>
        <end position="140"/>
    </location>
</feature>
<keyword evidence="5 6" id="KW-0472">Membrane</keyword>
<feature type="transmembrane region" description="Helical" evidence="6">
    <location>
        <begin position="12"/>
        <end position="33"/>
    </location>
</feature>
<dbReference type="Gene3D" id="1.20.1740.10">
    <property type="entry name" value="Amino acid/polyamine transporter I"/>
    <property type="match status" value="1"/>
</dbReference>
<dbReference type="EMBL" id="UINC01001400">
    <property type="protein sequence ID" value="SUZ79760.1"/>
    <property type="molecule type" value="Genomic_DNA"/>
</dbReference>
<feature type="transmembrane region" description="Helical" evidence="6">
    <location>
        <begin position="147"/>
        <end position="167"/>
    </location>
</feature>
<proteinExistence type="predicted"/>
<feature type="non-terminal residue" evidence="7">
    <location>
        <position position="1"/>
    </location>
</feature>
<comment type="subcellular location">
    <subcellularLocation>
        <location evidence="1">Cell membrane</location>
        <topology evidence="1">Multi-pass membrane protein</topology>
    </subcellularLocation>
</comment>
<feature type="transmembrane region" description="Helical" evidence="6">
    <location>
        <begin position="219"/>
        <end position="240"/>
    </location>
</feature>
<keyword evidence="3 6" id="KW-0812">Transmembrane</keyword>
<keyword evidence="4 6" id="KW-1133">Transmembrane helix</keyword>
<dbReference type="SUPFAM" id="SSF52402">
    <property type="entry name" value="Adenine nucleotide alpha hydrolases-like"/>
    <property type="match status" value="1"/>
</dbReference>
<evidence type="ECO:0000256" key="3">
    <source>
        <dbReference type="ARBA" id="ARBA00022692"/>
    </source>
</evidence>
<dbReference type="PANTHER" id="PTHR42770">
    <property type="entry name" value="AMINO ACID TRANSPORTER-RELATED"/>
    <property type="match status" value="1"/>
</dbReference>
<evidence type="ECO:0000256" key="4">
    <source>
        <dbReference type="ARBA" id="ARBA00022989"/>
    </source>
</evidence>
<name>A0A381QL45_9ZZZZ</name>
<feature type="transmembrane region" description="Helical" evidence="6">
    <location>
        <begin position="187"/>
        <end position="207"/>
    </location>
</feature>
<dbReference type="InterPro" id="IPR050367">
    <property type="entry name" value="APC_superfamily"/>
</dbReference>
<evidence type="ECO:0000256" key="6">
    <source>
        <dbReference type="SAM" id="Phobius"/>
    </source>
</evidence>
<accession>A0A381QL45</accession>
<sequence>VKKLERSLSLPYVIAISIGGMLGSGIFVLPGFASGLTGPSVWLAYLLGAVCVLPAALSKSELATAMPSSGGTYVYIERAFGPLFGTISGIGLWLSLLLKSSFALIGLGAYLAVLINLSDELTSFVALGFLSIIVLLNIFGVKKVGKVQLYIVSISLACLAALFFIGFPKVNPDYLDPFMSNGNIGLISAVAFVYISYSGVIKVAAIAGEIKNPDKNLPLAMILSLLSIAAIYVFTSFLLAGTVAPDSLSIDIRPIHTAAKSVGGDYFGYFAALIGVLTLMSGANSGVLASSRFPFAMARDLLMPSMFSKIHSKYLTPVFSILFTGLLMTLVILYLDVVKIAKLASAFMVMMFVSVNFCVIILRETSAQWYKPTYMSPFYPMLQIFGIVSGFFLLLLLGLMPLLSILIISVIGAVIYLLIGKRATRTGVLTNYGHKPALFLFYKKEIPAEPEPFLQEGSSLDGKLASDAGTIVPLFGNENSAEMLVEIACAINTRSSVQAVNITEVPNQTFLEALNKDTPKILSIERRLKRLSKRQELNIDFESVVTHELSNTVADLSGQTNCDWLVMGWDGRAHSGLLVRNPIGWLLAHVNSNFALFKDNGIKNIGKVLIALRPGRKDKNFLAVAERVCGFYNASLTLLHIVTPSFSKSAAKKMEIKSTQLLSSLKIKTTLKVLQSEDPLGSISKLSSEFDLLILGAPEQDSWIRVLLGSGRDRFTENSACSVLRLTMKN</sequence>
<dbReference type="AlphaFoldDB" id="A0A381QL45"/>
<feature type="transmembrane region" description="Helical" evidence="6">
    <location>
        <begin position="39"/>
        <end position="57"/>
    </location>
</feature>
<evidence type="ECO:0000256" key="5">
    <source>
        <dbReference type="ARBA" id="ARBA00023136"/>
    </source>
</evidence>
<feature type="transmembrane region" description="Helical" evidence="6">
    <location>
        <begin position="266"/>
        <end position="293"/>
    </location>
</feature>
<evidence type="ECO:0000256" key="1">
    <source>
        <dbReference type="ARBA" id="ARBA00004651"/>
    </source>
</evidence>
<reference evidence="7" key="1">
    <citation type="submission" date="2018-05" db="EMBL/GenBank/DDBJ databases">
        <authorList>
            <person name="Lanie J.A."/>
            <person name="Ng W.-L."/>
            <person name="Kazmierczak K.M."/>
            <person name="Andrzejewski T.M."/>
            <person name="Davidsen T.M."/>
            <person name="Wayne K.J."/>
            <person name="Tettelin H."/>
            <person name="Glass J.I."/>
            <person name="Rusch D."/>
            <person name="Podicherti R."/>
            <person name="Tsui H.-C.T."/>
            <person name="Winkler M.E."/>
        </authorList>
    </citation>
    <scope>NUCLEOTIDE SEQUENCE</scope>
</reference>
<feature type="transmembrane region" description="Helical" evidence="6">
    <location>
        <begin position="92"/>
        <end position="115"/>
    </location>
</feature>
<dbReference type="Pfam" id="PF13520">
    <property type="entry name" value="AA_permease_2"/>
    <property type="match status" value="1"/>
</dbReference>